<keyword evidence="3" id="KW-1185">Reference proteome</keyword>
<evidence type="ECO:0000313" key="3">
    <source>
        <dbReference type="Proteomes" id="UP000305948"/>
    </source>
</evidence>
<feature type="compositionally biased region" description="Basic residues" evidence="1">
    <location>
        <begin position="156"/>
        <end position="172"/>
    </location>
</feature>
<dbReference type="AlphaFoldDB" id="A0A5C3N2B8"/>
<protein>
    <submittedName>
        <fullName evidence="2">Uncharacterized protein</fullName>
    </submittedName>
</protein>
<gene>
    <name evidence="2" type="ORF">OE88DRAFT_1545315</name>
</gene>
<sequence length="190" mass="21888">MQAVSQQLTFQPGIRTVLNTFQTVSQLVSSPAVMVSCRISGRSFIKYLFSGLGPNGFSRRHRYWGGVRQPSLYNRVPGTCSIRVCSHTVFSNACAINVSMLLAKTETQLCECAKTWAIAVCLRRWSYGMFRQRLFIRLLMIEYIDCQTSLKEHQSRRQRQNRRKVARFRKARPATESKYSHTLPMNAKLQ</sequence>
<reference evidence="2 3" key="1">
    <citation type="journal article" date="2019" name="Nat. Ecol. Evol.">
        <title>Megaphylogeny resolves global patterns of mushroom evolution.</title>
        <authorList>
            <person name="Varga T."/>
            <person name="Krizsan K."/>
            <person name="Foldi C."/>
            <person name="Dima B."/>
            <person name="Sanchez-Garcia M."/>
            <person name="Sanchez-Ramirez S."/>
            <person name="Szollosi G.J."/>
            <person name="Szarkandi J.G."/>
            <person name="Papp V."/>
            <person name="Albert L."/>
            <person name="Andreopoulos W."/>
            <person name="Angelini C."/>
            <person name="Antonin V."/>
            <person name="Barry K.W."/>
            <person name="Bougher N.L."/>
            <person name="Buchanan P."/>
            <person name="Buyck B."/>
            <person name="Bense V."/>
            <person name="Catcheside P."/>
            <person name="Chovatia M."/>
            <person name="Cooper J."/>
            <person name="Damon W."/>
            <person name="Desjardin D."/>
            <person name="Finy P."/>
            <person name="Geml J."/>
            <person name="Haridas S."/>
            <person name="Hughes K."/>
            <person name="Justo A."/>
            <person name="Karasinski D."/>
            <person name="Kautmanova I."/>
            <person name="Kiss B."/>
            <person name="Kocsube S."/>
            <person name="Kotiranta H."/>
            <person name="LaButti K.M."/>
            <person name="Lechner B.E."/>
            <person name="Liimatainen K."/>
            <person name="Lipzen A."/>
            <person name="Lukacs Z."/>
            <person name="Mihaltcheva S."/>
            <person name="Morgado L.N."/>
            <person name="Niskanen T."/>
            <person name="Noordeloos M.E."/>
            <person name="Ohm R.A."/>
            <person name="Ortiz-Santana B."/>
            <person name="Ovrebo C."/>
            <person name="Racz N."/>
            <person name="Riley R."/>
            <person name="Savchenko A."/>
            <person name="Shiryaev A."/>
            <person name="Soop K."/>
            <person name="Spirin V."/>
            <person name="Szebenyi C."/>
            <person name="Tomsovsky M."/>
            <person name="Tulloss R.E."/>
            <person name="Uehling J."/>
            <person name="Grigoriev I.V."/>
            <person name="Vagvolgyi C."/>
            <person name="Papp T."/>
            <person name="Martin F.M."/>
            <person name="Miettinen O."/>
            <person name="Hibbett D.S."/>
            <person name="Nagy L.G."/>
        </authorList>
    </citation>
    <scope>NUCLEOTIDE SEQUENCE [LARGE SCALE GENOMIC DNA]</scope>
    <source>
        <strain evidence="2 3">OMC1185</strain>
    </source>
</reference>
<organism evidence="2 3">
    <name type="scientific">Heliocybe sulcata</name>
    <dbReference type="NCBI Taxonomy" id="5364"/>
    <lineage>
        <taxon>Eukaryota</taxon>
        <taxon>Fungi</taxon>
        <taxon>Dikarya</taxon>
        <taxon>Basidiomycota</taxon>
        <taxon>Agaricomycotina</taxon>
        <taxon>Agaricomycetes</taxon>
        <taxon>Gloeophyllales</taxon>
        <taxon>Gloeophyllaceae</taxon>
        <taxon>Heliocybe</taxon>
    </lineage>
</organism>
<evidence type="ECO:0000313" key="2">
    <source>
        <dbReference type="EMBL" id="TFK51417.1"/>
    </source>
</evidence>
<evidence type="ECO:0000256" key="1">
    <source>
        <dbReference type="SAM" id="MobiDB-lite"/>
    </source>
</evidence>
<dbReference type="EMBL" id="ML213511">
    <property type="protein sequence ID" value="TFK51417.1"/>
    <property type="molecule type" value="Genomic_DNA"/>
</dbReference>
<name>A0A5C3N2B8_9AGAM</name>
<feature type="region of interest" description="Disordered" evidence="1">
    <location>
        <begin position="154"/>
        <end position="190"/>
    </location>
</feature>
<dbReference type="Proteomes" id="UP000305948">
    <property type="component" value="Unassembled WGS sequence"/>
</dbReference>
<proteinExistence type="predicted"/>
<accession>A0A5C3N2B8</accession>